<dbReference type="RefSeq" id="WP_076602645.1">
    <property type="nucleotide sequence ID" value="NZ_FTMD01000008.1"/>
</dbReference>
<name>A0A1N6X1L4_9RHOO</name>
<protein>
    <submittedName>
        <fullName evidence="1">Mu-like prophage protein gpG</fullName>
    </submittedName>
</protein>
<organism evidence="1 2">
    <name type="scientific">Aromatoleum tolulyticum</name>
    <dbReference type="NCBI Taxonomy" id="34027"/>
    <lineage>
        <taxon>Bacteria</taxon>
        <taxon>Pseudomonadati</taxon>
        <taxon>Pseudomonadota</taxon>
        <taxon>Betaproteobacteria</taxon>
        <taxon>Rhodocyclales</taxon>
        <taxon>Rhodocyclaceae</taxon>
        <taxon>Aromatoleum</taxon>
    </lineage>
</organism>
<sequence length="175" mass="18707">MADSITIEFDRAPVRDALNRLLATLGPAGMAPAMKEMGEVLQESTKQRFATSTAPDGTRWAPNAQATFDSYLNRDGKNFNKDGRLGAKGAARAMNKKPLVDTGILADSIDWQLVEGGVEIGTNRFAGEWDGGAAVHQFGNRKGTIPARPFLGVSAEDEVQVLEIVERHLLGALGG</sequence>
<dbReference type="STRING" id="34027.SAMN05421829_108156"/>
<dbReference type="InterPro" id="IPR006522">
    <property type="entry name" value="Phage_virion_morphogenesis"/>
</dbReference>
<evidence type="ECO:0000313" key="1">
    <source>
        <dbReference type="EMBL" id="SIQ96206.1"/>
    </source>
</evidence>
<dbReference type="Proteomes" id="UP000186819">
    <property type="component" value="Unassembled WGS sequence"/>
</dbReference>
<gene>
    <name evidence="1" type="ORF">SAMN05421829_108156</name>
</gene>
<keyword evidence="2" id="KW-1185">Reference proteome</keyword>
<dbReference type="OrthoDB" id="2081253at2"/>
<proteinExistence type="predicted"/>
<evidence type="ECO:0000313" key="2">
    <source>
        <dbReference type="Proteomes" id="UP000186819"/>
    </source>
</evidence>
<dbReference type="EMBL" id="FTMD01000008">
    <property type="protein sequence ID" value="SIQ96206.1"/>
    <property type="molecule type" value="Genomic_DNA"/>
</dbReference>
<reference evidence="2" key="1">
    <citation type="submission" date="2017-01" db="EMBL/GenBank/DDBJ databases">
        <authorList>
            <person name="Varghese N."/>
            <person name="Submissions S."/>
        </authorList>
    </citation>
    <scope>NUCLEOTIDE SEQUENCE [LARGE SCALE GENOMIC DNA]</scope>
    <source>
        <strain evidence="2">ATCC 51758</strain>
    </source>
</reference>
<dbReference type="Pfam" id="PF05069">
    <property type="entry name" value="Phage_tail_S"/>
    <property type="match status" value="1"/>
</dbReference>
<dbReference type="AlphaFoldDB" id="A0A1N6X1L4"/>
<accession>A0A1N6X1L4</accession>